<dbReference type="GO" id="GO:0016020">
    <property type="term" value="C:membrane"/>
    <property type="evidence" value="ECO:0007669"/>
    <property type="project" value="UniProtKB-SubCell"/>
</dbReference>
<dbReference type="Pfam" id="PF12697">
    <property type="entry name" value="Abhydrolase_6"/>
    <property type="match status" value="1"/>
</dbReference>
<accession>A0AAN6Y3U8</accession>
<keyword evidence="4" id="KW-0256">Endoplasmic reticulum</keyword>
<dbReference type="GO" id="GO:0005783">
    <property type="term" value="C:endoplasmic reticulum"/>
    <property type="evidence" value="ECO:0007669"/>
    <property type="project" value="UniProtKB-SubCell"/>
</dbReference>
<name>A0AAN6Y3U8_9PEZI</name>
<evidence type="ECO:0000256" key="5">
    <source>
        <dbReference type="ARBA" id="ARBA00023128"/>
    </source>
</evidence>
<comment type="caution">
    <text evidence="8">The sequence shown here is derived from an EMBL/GenBank/DDBJ whole genome shotgun (WGS) entry which is preliminary data.</text>
</comment>
<dbReference type="SUPFAM" id="SSF53474">
    <property type="entry name" value="alpha/beta-Hydrolases"/>
    <property type="match status" value="1"/>
</dbReference>
<dbReference type="PANTHER" id="PTHR48182:SF2">
    <property type="entry name" value="PROTEIN SERAC1"/>
    <property type="match status" value="1"/>
</dbReference>
<dbReference type="InterPro" id="IPR029058">
    <property type="entry name" value="AB_hydrolase_fold"/>
</dbReference>
<dbReference type="Gene3D" id="3.40.50.1820">
    <property type="entry name" value="alpha/beta hydrolase"/>
    <property type="match status" value="1"/>
</dbReference>
<feature type="domain" description="AB hydrolase-1" evidence="7">
    <location>
        <begin position="21"/>
        <end position="103"/>
    </location>
</feature>
<organism evidence="8 9">
    <name type="scientific">Rhypophila decipiens</name>
    <dbReference type="NCBI Taxonomy" id="261697"/>
    <lineage>
        <taxon>Eukaryota</taxon>
        <taxon>Fungi</taxon>
        <taxon>Dikarya</taxon>
        <taxon>Ascomycota</taxon>
        <taxon>Pezizomycotina</taxon>
        <taxon>Sordariomycetes</taxon>
        <taxon>Sordariomycetidae</taxon>
        <taxon>Sordariales</taxon>
        <taxon>Naviculisporaceae</taxon>
        <taxon>Rhypophila</taxon>
    </lineage>
</organism>
<evidence type="ECO:0000256" key="2">
    <source>
        <dbReference type="ARBA" id="ARBA00004240"/>
    </source>
</evidence>
<keyword evidence="6" id="KW-0472">Membrane</keyword>
<reference evidence="8" key="1">
    <citation type="journal article" date="2023" name="Mol. Phylogenet. Evol.">
        <title>Genome-scale phylogeny and comparative genomics of the fungal order Sordariales.</title>
        <authorList>
            <person name="Hensen N."/>
            <person name="Bonometti L."/>
            <person name="Westerberg I."/>
            <person name="Brannstrom I.O."/>
            <person name="Guillou S."/>
            <person name="Cros-Aarteil S."/>
            <person name="Calhoun S."/>
            <person name="Haridas S."/>
            <person name="Kuo A."/>
            <person name="Mondo S."/>
            <person name="Pangilinan J."/>
            <person name="Riley R."/>
            <person name="LaButti K."/>
            <person name="Andreopoulos B."/>
            <person name="Lipzen A."/>
            <person name="Chen C."/>
            <person name="Yan M."/>
            <person name="Daum C."/>
            <person name="Ng V."/>
            <person name="Clum A."/>
            <person name="Steindorff A."/>
            <person name="Ohm R.A."/>
            <person name="Martin F."/>
            <person name="Silar P."/>
            <person name="Natvig D.O."/>
            <person name="Lalanne C."/>
            <person name="Gautier V."/>
            <person name="Ament-Velasquez S.L."/>
            <person name="Kruys A."/>
            <person name="Hutchinson M.I."/>
            <person name="Powell A.J."/>
            <person name="Barry K."/>
            <person name="Miller A.N."/>
            <person name="Grigoriev I.V."/>
            <person name="Debuchy R."/>
            <person name="Gladieux P."/>
            <person name="Hiltunen Thoren M."/>
            <person name="Johannesson H."/>
        </authorList>
    </citation>
    <scope>NUCLEOTIDE SEQUENCE</scope>
    <source>
        <strain evidence="8">PSN293</strain>
    </source>
</reference>
<dbReference type="InterPro" id="IPR052374">
    <property type="entry name" value="SERAC1"/>
</dbReference>
<evidence type="ECO:0000256" key="4">
    <source>
        <dbReference type="ARBA" id="ARBA00022824"/>
    </source>
</evidence>
<dbReference type="InterPro" id="IPR000073">
    <property type="entry name" value="AB_hydrolase_1"/>
</dbReference>
<sequence>NQFGLNTVFEPNDPSHTIVDLVFVHGLGRWLPDDSDFEGVRIHSFGYNADWRSLKPSPLDVHAFGESLVEELVNHPRLNSQDTSIVLVGHSMGGLVIKKACILSKTNPDFAPLGKRLRSFYFLGTPHRGSNLASTLKNILRALGTEQRYVTGLEKQSELIRALNDQFRIHYKGIEIHTFYETKPTRSLGLVVDQESATLGYMEERPQLLNASHRELVKFEDQRDSNYRSLRNRLANTITKIRADRIGAVSPGPSARPPTLPVDRKPALTESDIAGRFEYNSTFKPF</sequence>
<dbReference type="AlphaFoldDB" id="A0AAN6Y3U8"/>
<protein>
    <recommendedName>
        <fullName evidence="7">AB hydrolase-1 domain-containing protein</fullName>
    </recommendedName>
</protein>
<evidence type="ECO:0000256" key="1">
    <source>
        <dbReference type="ARBA" id="ARBA00004173"/>
    </source>
</evidence>
<dbReference type="PANTHER" id="PTHR48182">
    <property type="entry name" value="PROTEIN SERAC1"/>
    <property type="match status" value="1"/>
</dbReference>
<keyword evidence="9" id="KW-1185">Reference proteome</keyword>
<feature type="non-terminal residue" evidence="8">
    <location>
        <position position="1"/>
    </location>
</feature>
<proteinExistence type="predicted"/>
<dbReference type="Proteomes" id="UP001301769">
    <property type="component" value="Unassembled WGS sequence"/>
</dbReference>
<evidence type="ECO:0000259" key="7">
    <source>
        <dbReference type="Pfam" id="PF12697"/>
    </source>
</evidence>
<keyword evidence="5" id="KW-0496">Mitochondrion</keyword>
<reference evidence="8" key="2">
    <citation type="submission" date="2023-05" db="EMBL/GenBank/DDBJ databases">
        <authorList>
            <consortium name="Lawrence Berkeley National Laboratory"/>
            <person name="Steindorff A."/>
            <person name="Hensen N."/>
            <person name="Bonometti L."/>
            <person name="Westerberg I."/>
            <person name="Brannstrom I.O."/>
            <person name="Guillou S."/>
            <person name="Cros-Aarteil S."/>
            <person name="Calhoun S."/>
            <person name="Haridas S."/>
            <person name="Kuo A."/>
            <person name="Mondo S."/>
            <person name="Pangilinan J."/>
            <person name="Riley R."/>
            <person name="Labutti K."/>
            <person name="Andreopoulos B."/>
            <person name="Lipzen A."/>
            <person name="Chen C."/>
            <person name="Yanf M."/>
            <person name="Daum C."/>
            <person name="Ng V."/>
            <person name="Clum A."/>
            <person name="Ohm R."/>
            <person name="Martin F."/>
            <person name="Silar P."/>
            <person name="Natvig D."/>
            <person name="Lalanne C."/>
            <person name="Gautier V."/>
            <person name="Ament-Velasquez S.L."/>
            <person name="Kruys A."/>
            <person name="Hutchinson M.I."/>
            <person name="Powell A.J."/>
            <person name="Barry K."/>
            <person name="Miller A.N."/>
            <person name="Grigoriev I.V."/>
            <person name="Debuchy R."/>
            <person name="Gladieux P."/>
            <person name="Thoren M.H."/>
            <person name="Johannesson H."/>
        </authorList>
    </citation>
    <scope>NUCLEOTIDE SEQUENCE</scope>
    <source>
        <strain evidence="8">PSN293</strain>
    </source>
</reference>
<dbReference type="GO" id="GO:0005739">
    <property type="term" value="C:mitochondrion"/>
    <property type="evidence" value="ECO:0007669"/>
    <property type="project" value="UniProtKB-SubCell"/>
</dbReference>
<gene>
    <name evidence="8" type="ORF">QBC37DRAFT_295684</name>
</gene>
<evidence type="ECO:0000313" key="8">
    <source>
        <dbReference type="EMBL" id="KAK4208887.1"/>
    </source>
</evidence>
<evidence type="ECO:0000256" key="6">
    <source>
        <dbReference type="ARBA" id="ARBA00023136"/>
    </source>
</evidence>
<evidence type="ECO:0000256" key="3">
    <source>
        <dbReference type="ARBA" id="ARBA00004370"/>
    </source>
</evidence>
<dbReference type="EMBL" id="MU858224">
    <property type="protein sequence ID" value="KAK4208887.1"/>
    <property type="molecule type" value="Genomic_DNA"/>
</dbReference>
<evidence type="ECO:0000313" key="9">
    <source>
        <dbReference type="Proteomes" id="UP001301769"/>
    </source>
</evidence>
<comment type="subcellular location">
    <subcellularLocation>
        <location evidence="2">Endoplasmic reticulum</location>
    </subcellularLocation>
    <subcellularLocation>
        <location evidence="3">Membrane</location>
    </subcellularLocation>
    <subcellularLocation>
        <location evidence="1">Mitochondrion</location>
    </subcellularLocation>
</comment>